<evidence type="ECO:0000313" key="3">
    <source>
        <dbReference type="EMBL" id="KAJ3565914.1"/>
    </source>
</evidence>
<feature type="compositionally biased region" description="Basic and acidic residues" evidence="1">
    <location>
        <begin position="323"/>
        <end position="338"/>
    </location>
</feature>
<feature type="region of interest" description="Disordered" evidence="1">
    <location>
        <begin position="156"/>
        <end position="340"/>
    </location>
</feature>
<accession>A0A9W8NAT8</accession>
<feature type="compositionally biased region" description="Basic residues" evidence="1">
    <location>
        <begin position="261"/>
        <end position="271"/>
    </location>
</feature>
<dbReference type="AlphaFoldDB" id="A0A9W8NAT8"/>
<evidence type="ECO:0000259" key="2">
    <source>
        <dbReference type="Pfam" id="PF08790"/>
    </source>
</evidence>
<dbReference type="EMBL" id="JANPWZ010001424">
    <property type="protein sequence ID" value="KAJ3565914.1"/>
    <property type="molecule type" value="Genomic_DNA"/>
</dbReference>
<name>A0A9W8NAT8_9PEZI</name>
<dbReference type="Proteomes" id="UP001148614">
    <property type="component" value="Unassembled WGS sequence"/>
</dbReference>
<sequence>MVHFPGFEYRSHTSCITEDQKYQGALYKPKRQKPNQTEIQHDHDMMAHKAYVEDAVEEYEEYQDYEVRDSGDDFGNSYNGMPPAAPMPPPAVPDDGNVNVFDYLLDATPNASKLNFPAQTFPEEQTPMGYGGGGGGGGRQLIRFDNDQSNYVDESGYMVDDGSIGQQYGTAYETPAPKAHRKKTKDTDSERKKDKKRKRLHIETSPGALSRTDEVMTDAPPELHTGLTGGLNRMMRPSQFPPSPDYSGGDAGETSPALSIQKKKHTKPTKGRRTDSIGSNLKALVTGTSKSKVSKKRKHTTERKEKKRRTHSHSSSSSRKAPKLIEFREKSGDEKDGESGALIVYKPRSDLFLSFCTKGPESDRGCSVNKALKRYHRERSESGTSLGKGPEEKELWRSLRMRRNERGEIVLFSLEDGTIGERSQGQDVLYHGLSPTEGTLGLLADPAANAHPAEDVATLRRGGVLELV</sequence>
<organism evidence="3 4">
    <name type="scientific">Xylaria arbuscula</name>
    <dbReference type="NCBI Taxonomy" id="114810"/>
    <lineage>
        <taxon>Eukaryota</taxon>
        <taxon>Fungi</taxon>
        <taxon>Dikarya</taxon>
        <taxon>Ascomycota</taxon>
        <taxon>Pezizomycotina</taxon>
        <taxon>Sordariomycetes</taxon>
        <taxon>Xylariomycetidae</taxon>
        <taxon>Xylariales</taxon>
        <taxon>Xylariaceae</taxon>
        <taxon>Xylaria</taxon>
    </lineage>
</organism>
<feature type="domain" description="Zinc finger C2H2 LYAR-type" evidence="2">
    <location>
        <begin position="1"/>
        <end position="22"/>
    </location>
</feature>
<protein>
    <recommendedName>
        <fullName evidence="2">Zinc finger C2H2 LYAR-type domain-containing protein</fullName>
    </recommendedName>
</protein>
<reference evidence="3" key="1">
    <citation type="submission" date="2022-07" db="EMBL/GenBank/DDBJ databases">
        <title>Genome Sequence of Xylaria arbuscula.</title>
        <authorList>
            <person name="Buettner E."/>
        </authorList>
    </citation>
    <scope>NUCLEOTIDE SEQUENCE</scope>
    <source>
        <strain evidence="3">VT107</strain>
    </source>
</reference>
<comment type="caution">
    <text evidence="3">The sequence shown here is derived from an EMBL/GenBank/DDBJ whole genome shotgun (WGS) entry which is preliminary data.</text>
</comment>
<feature type="compositionally biased region" description="Basic residues" evidence="1">
    <location>
        <begin position="292"/>
        <end position="312"/>
    </location>
</feature>
<dbReference type="VEuPathDB" id="FungiDB:F4678DRAFT_300391"/>
<gene>
    <name evidence="3" type="ORF">NPX13_g7325</name>
</gene>
<evidence type="ECO:0000313" key="4">
    <source>
        <dbReference type="Proteomes" id="UP001148614"/>
    </source>
</evidence>
<proteinExistence type="predicted"/>
<keyword evidence="4" id="KW-1185">Reference proteome</keyword>
<dbReference type="InterPro" id="IPR014898">
    <property type="entry name" value="Znf_C2H2_LYAR"/>
</dbReference>
<evidence type="ECO:0000256" key="1">
    <source>
        <dbReference type="SAM" id="MobiDB-lite"/>
    </source>
</evidence>
<dbReference type="Pfam" id="PF08790">
    <property type="entry name" value="zf-LYAR"/>
    <property type="match status" value="1"/>
</dbReference>